<reference evidence="2" key="1">
    <citation type="submission" date="2017-06" db="EMBL/GenBank/DDBJ databases">
        <authorList>
            <person name="Varghese N."/>
            <person name="Submissions S."/>
        </authorList>
    </citation>
    <scope>NUCLEOTIDE SEQUENCE [LARGE SCALE GENOMIC DNA]</scope>
    <source>
        <strain evidence="2">DSM 137</strain>
    </source>
</reference>
<proteinExistence type="predicted"/>
<dbReference type="AlphaFoldDB" id="A0A212RH87"/>
<evidence type="ECO:0000313" key="2">
    <source>
        <dbReference type="Proteomes" id="UP000198418"/>
    </source>
</evidence>
<evidence type="ECO:0000313" key="1">
    <source>
        <dbReference type="EMBL" id="SNB71757.1"/>
    </source>
</evidence>
<dbReference type="Proteomes" id="UP000198418">
    <property type="component" value="Unassembled WGS sequence"/>
</dbReference>
<dbReference type="EMBL" id="FYDG01000004">
    <property type="protein sequence ID" value="SNB71757.1"/>
    <property type="molecule type" value="Genomic_DNA"/>
</dbReference>
<keyword evidence="2" id="KW-1185">Reference proteome</keyword>
<sequence length="52" mass="5297">MTMRMTQIAIVGALVLGAALYASKIIGNGPPAQNRVSALVAEAAPLNPQSGY</sequence>
<protein>
    <submittedName>
        <fullName evidence="1">Uncharacterized protein</fullName>
    </submittedName>
</protein>
<accession>A0A212RH87</accession>
<name>A0A212RH87_RHOAC</name>
<organism evidence="1 2">
    <name type="scientific">Rhodoblastus acidophilus</name>
    <name type="common">Rhodopseudomonas acidophila</name>
    <dbReference type="NCBI Taxonomy" id="1074"/>
    <lineage>
        <taxon>Bacteria</taxon>
        <taxon>Pseudomonadati</taxon>
        <taxon>Pseudomonadota</taxon>
        <taxon>Alphaproteobacteria</taxon>
        <taxon>Hyphomicrobiales</taxon>
        <taxon>Rhodoblastaceae</taxon>
        <taxon>Rhodoblastus</taxon>
    </lineage>
</organism>
<gene>
    <name evidence="1" type="ORF">SAMN06265338_104210</name>
</gene>